<dbReference type="PRINTS" id="PR00344">
    <property type="entry name" value="BCTRLSENSOR"/>
</dbReference>
<protein>
    <recommendedName>
        <fullName evidence="3">histidine kinase</fullName>
        <ecNumber evidence="3">2.7.13.3</ecNumber>
    </recommendedName>
</protein>
<sequence>MNWGCVLKQDKSEIFMPLNRLLYYIISLALITTALAIGIGFWLAYIITSPLLTLEKKAREIAKGDLDVEIPIERRDEIGSLVSSFRHMLTGLKEAQDALIKREKLSTLGQIAGGIAHELRNPLGVISNAVYFLQMTMAEGDETVKEYLGIIQKEVQDAERIVRSLLDFMRVRPPEKEWVTVEGLINEVLSAYTIPENIKLKLDFRGENKVFVDMNQIERCFSNLFHNAIQAMTPKGGELIIRTISQKDQVITQFIDTGPGLSKSDLEKVFEPLFTTKAKGIGLGLTVTKSLVEANGGKIMAESEEGKGSVFTVTLPKSPG</sequence>
<accession>A0A7C1ZS01</accession>
<feature type="transmembrane region" description="Helical" evidence="14">
    <location>
        <begin position="21"/>
        <end position="47"/>
    </location>
</feature>
<keyword evidence="7 14" id="KW-0812">Transmembrane</keyword>
<reference evidence="17" key="1">
    <citation type="journal article" date="2020" name="mSystems">
        <title>Genome- and Community-Level Interaction Insights into Carbon Utilization and Element Cycling Functions of Hydrothermarchaeota in Hydrothermal Sediment.</title>
        <authorList>
            <person name="Zhou Z."/>
            <person name="Liu Y."/>
            <person name="Xu W."/>
            <person name="Pan J."/>
            <person name="Luo Z.H."/>
            <person name="Li M."/>
        </authorList>
    </citation>
    <scope>NUCLEOTIDE SEQUENCE [LARGE SCALE GENOMIC DNA]</scope>
    <source>
        <strain evidence="17">HyVt-389</strain>
    </source>
</reference>
<proteinExistence type="predicted"/>
<dbReference type="InterPro" id="IPR003660">
    <property type="entry name" value="HAMP_dom"/>
</dbReference>
<dbReference type="InterPro" id="IPR003661">
    <property type="entry name" value="HisK_dim/P_dom"/>
</dbReference>
<dbReference type="EC" id="2.7.13.3" evidence="3"/>
<keyword evidence="11 14" id="KW-1133">Transmembrane helix</keyword>
<name>A0A7C1ZS01_DESA2</name>
<evidence type="ECO:0000256" key="6">
    <source>
        <dbReference type="ARBA" id="ARBA00022679"/>
    </source>
</evidence>
<evidence type="ECO:0000259" key="16">
    <source>
        <dbReference type="PROSITE" id="PS50885"/>
    </source>
</evidence>
<evidence type="ECO:0000256" key="8">
    <source>
        <dbReference type="ARBA" id="ARBA00022741"/>
    </source>
</evidence>
<dbReference type="Pfam" id="PF02518">
    <property type="entry name" value="HATPase_c"/>
    <property type="match status" value="1"/>
</dbReference>
<evidence type="ECO:0000256" key="10">
    <source>
        <dbReference type="ARBA" id="ARBA00022840"/>
    </source>
</evidence>
<dbReference type="GO" id="GO:0000155">
    <property type="term" value="F:phosphorelay sensor kinase activity"/>
    <property type="evidence" value="ECO:0007669"/>
    <property type="project" value="InterPro"/>
</dbReference>
<dbReference type="PANTHER" id="PTHR45528:SF1">
    <property type="entry name" value="SENSOR HISTIDINE KINASE CPXA"/>
    <property type="match status" value="1"/>
</dbReference>
<keyword evidence="9 17" id="KW-0418">Kinase</keyword>
<organism evidence="17">
    <name type="scientific">Desulfofervidus auxilii</name>
    <dbReference type="NCBI Taxonomy" id="1621989"/>
    <lineage>
        <taxon>Bacteria</taxon>
        <taxon>Pseudomonadati</taxon>
        <taxon>Thermodesulfobacteriota</taxon>
        <taxon>Candidatus Desulfofervidia</taxon>
        <taxon>Candidatus Desulfofervidales</taxon>
        <taxon>Candidatus Desulfofervidaceae</taxon>
        <taxon>Candidatus Desulfofervidus</taxon>
    </lineage>
</organism>
<evidence type="ECO:0000256" key="14">
    <source>
        <dbReference type="SAM" id="Phobius"/>
    </source>
</evidence>
<evidence type="ECO:0000256" key="3">
    <source>
        <dbReference type="ARBA" id="ARBA00012438"/>
    </source>
</evidence>
<dbReference type="InterPro" id="IPR004358">
    <property type="entry name" value="Sig_transdc_His_kin-like_C"/>
</dbReference>
<evidence type="ECO:0000256" key="13">
    <source>
        <dbReference type="ARBA" id="ARBA00023136"/>
    </source>
</evidence>
<dbReference type="PROSITE" id="PS50109">
    <property type="entry name" value="HIS_KIN"/>
    <property type="match status" value="1"/>
</dbReference>
<feature type="domain" description="Histidine kinase" evidence="15">
    <location>
        <begin position="114"/>
        <end position="319"/>
    </location>
</feature>
<dbReference type="Gene3D" id="3.30.565.10">
    <property type="entry name" value="Histidine kinase-like ATPase, C-terminal domain"/>
    <property type="match status" value="1"/>
</dbReference>
<evidence type="ECO:0000256" key="7">
    <source>
        <dbReference type="ARBA" id="ARBA00022692"/>
    </source>
</evidence>
<keyword evidence="6" id="KW-0808">Transferase</keyword>
<comment type="subcellular location">
    <subcellularLocation>
        <location evidence="2">Cell membrane</location>
        <topology evidence="2">Multi-pass membrane protein</topology>
    </subcellularLocation>
</comment>
<evidence type="ECO:0000313" key="17">
    <source>
        <dbReference type="EMBL" id="HEC68591.1"/>
    </source>
</evidence>
<dbReference type="EMBL" id="DRIH01000264">
    <property type="protein sequence ID" value="HEC68591.1"/>
    <property type="molecule type" value="Genomic_DNA"/>
</dbReference>
<evidence type="ECO:0000256" key="5">
    <source>
        <dbReference type="ARBA" id="ARBA00022553"/>
    </source>
</evidence>
<dbReference type="SUPFAM" id="SSF47384">
    <property type="entry name" value="Homodimeric domain of signal transducing histidine kinase"/>
    <property type="match status" value="1"/>
</dbReference>
<keyword evidence="12" id="KW-0902">Two-component regulatory system</keyword>
<dbReference type="InterPro" id="IPR003594">
    <property type="entry name" value="HATPase_dom"/>
</dbReference>
<evidence type="ECO:0000256" key="4">
    <source>
        <dbReference type="ARBA" id="ARBA00022475"/>
    </source>
</evidence>
<dbReference type="Pfam" id="PF00512">
    <property type="entry name" value="HisKA"/>
    <property type="match status" value="1"/>
</dbReference>
<keyword evidence="5" id="KW-0597">Phosphoprotein</keyword>
<dbReference type="InterPro" id="IPR050398">
    <property type="entry name" value="HssS/ArlS-like"/>
</dbReference>
<dbReference type="InterPro" id="IPR036097">
    <property type="entry name" value="HisK_dim/P_sf"/>
</dbReference>
<dbReference type="GO" id="GO:0005886">
    <property type="term" value="C:plasma membrane"/>
    <property type="evidence" value="ECO:0007669"/>
    <property type="project" value="UniProtKB-SubCell"/>
</dbReference>
<dbReference type="PANTHER" id="PTHR45528">
    <property type="entry name" value="SENSOR HISTIDINE KINASE CPXA"/>
    <property type="match status" value="1"/>
</dbReference>
<gene>
    <name evidence="17" type="ORF">ENI35_07295</name>
</gene>
<dbReference type="PROSITE" id="PS50885">
    <property type="entry name" value="HAMP"/>
    <property type="match status" value="1"/>
</dbReference>
<keyword evidence="13 14" id="KW-0472">Membrane</keyword>
<feature type="domain" description="HAMP" evidence="16">
    <location>
        <begin position="45"/>
        <end position="97"/>
    </location>
</feature>
<dbReference type="SUPFAM" id="SSF158472">
    <property type="entry name" value="HAMP domain-like"/>
    <property type="match status" value="1"/>
</dbReference>
<keyword evidence="10" id="KW-0067">ATP-binding</keyword>
<dbReference type="Pfam" id="PF00672">
    <property type="entry name" value="HAMP"/>
    <property type="match status" value="1"/>
</dbReference>
<evidence type="ECO:0000259" key="15">
    <source>
        <dbReference type="PROSITE" id="PS50109"/>
    </source>
</evidence>
<comment type="catalytic activity">
    <reaction evidence="1">
        <text>ATP + protein L-histidine = ADP + protein N-phospho-L-histidine.</text>
        <dbReference type="EC" id="2.7.13.3"/>
    </reaction>
</comment>
<evidence type="ECO:0000256" key="1">
    <source>
        <dbReference type="ARBA" id="ARBA00000085"/>
    </source>
</evidence>
<dbReference type="InterPro" id="IPR005467">
    <property type="entry name" value="His_kinase_dom"/>
</dbReference>
<comment type="caution">
    <text evidence="17">The sequence shown here is derived from an EMBL/GenBank/DDBJ whole genome shotgun (WGS) entry which is preliminary data.</text>
</comment>
<dbReference type="SMART" id="SM00388">
    <property type="entry name" value="HisKA"/>
    <property type="match status" value="1"/>
</dbReference>
<evidence type="ECO:0000256" key="2">
    <source>
        <dbReference type="ARBA" id="ARBA00004651"/>
    </source>
</evidence>
<dbReference type="Gene3D" id="1.10.287.130">
    <property type="match status" value="1"/>
</dbReference>
<evidence type="ECO:0000256" key="12">
    <source>
        <dbReference type="ARBA" id="ARBA00023012"/>
    </source>
</evidence>
<evidence type="ECO:0000256" key="9">
    <source>
        <dbReference type="ARBA" id="ARBA00022777"/>
    </source>
</evidence>
<dbReference type="CDD" id="cd00082">
    <property type="entry name" value="HisKA"/>
    <property type="match status" value="1"/>
</dbReference>
<keyword evidence="4" id="KW-1003">Cell membrane</keyword>
<dbReference type="SMART" id="SM00387">
    <property type="entry name" value="HATPase_c"/>
    <property type="match status" value="1"/>
</dbReference>
<dbReference type="CDD" id="cd06225">
    <property type="entry name" value="HAMP"/>
    <property type="match status" value="1"/>
</dbReference>
<dbReference type="Gene3D" id="6.10.340.10">
    <property type="match status" value="1"/>
</dbReference>
<dbReference type="AlphaFoldDB" id="A0A7C1ZS01"/>
<dbReference type="SMART" id="SM00304">
    <property type="entry name" value="HAMP"/>
    <property type="match status" value="1"/>
</dbReference>
<dbReference type="SUPFAM" id="SSF55874">
    <property type="entry name" value="ATPase domain of HSP90 chaperone/DNA topoisomerase II/histidine kinase"/>
    <property type="match status" value="1"/>
</dbReference>
<dbReference type="GO" id="GO:0005524">
    <property type="term" value="F:ATP binding"/>
    <property type="evidence" value="ECO:0007669"/>
    <property type="project" value="UniProtKB-KW"/>
</dbReference>
<keyword evidence="8" id="KW-0547">Nucleotide-binding</keyword>
<dbReference type="Proteomes" id="UP000885738">
    <property type="component" value="Unassembled WGS sequence"/>
</dbReference>
<dbReference type="InterPro" id="IPR036890">
    <property type="entry name" value="HATPase_C_sf"/>
</dbReference>
<evidence type="ECO:0000256" key="11">
    <source>
        <dbReference type="ARBA" id="ARBA00022989"/>
    </source>
</evidence>